<dbReference type="Proteomes" id="UP000192783">
    <property type="component" value="Unassembled WGS sequence"/>
</dbReference>
<organism evidence="3 4">
    <name type="scientific">Desulfacinum hydrothermale DSM 13146</name>
    <dbReference type="NCBI Taxonomy" id="1121390"/>
    <lineage>
        <taxon>Bacteria</taxon>
        <taxon>Pseudomonadati</taxon>
        <taxon>Thermodesulfobacteriota</taxon>
        <taxon>Syntrophobacteria</taxon>
        <taxon>Syntrophobacterales</taxon>
        <taxon>Syntrophobacteraceae</taxon>
        <taxon>Desulfacinum</taxon>
    </lineage>
</organism>
<dbReference type="Gene3D" id="3.20.20.140">
    <property type="entry name" value="Metal-dependent hydrolases"/>
    <property type="match status" value="1"/>
</dbReference>
<dbReference type="GO" id="GO:0016831">
    <property type="term" value="F:carboxy-lyase activity"/>
    <property type="evidence" value="ECO:0007669"/>
    <property type="project" value="InterPro"/>
</dbReference>
<keyword evidence="1" id="KW-0456">Lyase</keyword>
<dbReference type="GO" id="GO:0016787">
    <property type="term" value="F:hydrolase activity"/>
    <property type="evidence" value="ECO:0007669"/>
    <property type="project" value="InterPro"/>
</dbReference>
<name>A0A1W1XLV5_9BACT</name>
<proteinExistence type="predicted"/>
<dbReference type="InterPro" id="IPR032465">
    <property type="entry name" value="ACMSD"/>
</dbReference>
<accession>A0A1W1XLV5</accession>
<dbReference type="EMBL" id="FWXF01000011">
    <property type="protein sequence ID" value="SMC24896.1"/>
    <property type="molecule type" value="Genomic_DNA"/>
</dbReference>
<dbReference type="AlphaFoldDB" id="A0A1W1XLV5"/>
<dbReference type="Pfam" id="PF04909">
    <property type="entry name" value="Amidohydro_2"/>
    <property type="match status" value="1"/>
</dbReference>
<evidence type="ECO:0000256" key="1">
    <source>
        <dbReference type="ARBA" id="ARBA00023239"/>
    </source>
</evidence>
<dbReference type="STRING" id="1121390.SAMN02746041_02138"/>
<dbReference type="RefSeq" id="WP_084057873.1">
    <property type="nucleotide sequence ID" value="NZ_FWXF01000011.1"/>
</dbReference>
<gene>
    <name evidence="3" type="ORF">SAMN02746041_02138</name>
</gene>
<dbReference type="GO" id="GO:0019748">
    <property type="term" value="P:secondary metabolic process"/>
    <property type="evidence" value="ECO:0007669"/>
    <property type="project" value="TreeGrafter"/>
</dbReference>
<dbReference type="InterPro" id="IPR032466">
    <property type="entry name" value="Metal_Hydrolase"/>
</dbReference>
<sequence length="282" mass="31772">MKMDVHAHIFPPEMIQERERFFQGEPAFQTLYQSPKARLVSAETLVEAMDEGGIDVTVVFGFPWRQEALARRHNDYVLEAAARFPNRLLPMVCFDPDGSYALDEARRGLEAGAVGLGELAVYEACVEERVLARFEDLAALCREKEAVLLVHANEPVGHAYPGKAPMGLKFYYELARRTRGVPLVLAHWGGGLFFFERLKRETQEVLAHVFYDTAASPFLYHPQIYRDAIEMVGVDRILLGTDYPLLSVGRYVREMGDAGLDEPLQARILGENAARLFANRLA</sequence>
<feature type="domain" description="Amidohydrolase-related" evidence="2">
    <location>
        <begin position="4"/>
        <end position="277"/>
    </location>
</feature>
<evidence type="ECO:0000313" key="4">
    <source>
        <dbReference type="Proteomes" id="UP000192783"/>
    </source>
</evidence>
<evidence type="ECO:0000313" key="3">
    <source>
        <dbReference type="EMBL" id="SMC24896.1"/>
    </source>
</evidence>
<reference evidence="3 4" key="1">
    <citation type="submission" date="2017-04" db="EMBL/GenBank/DDBJ databases">
        <authorList>
            <person name="Afonso C.L."/>
            <person name="Miller P.J."/>
            <person name="Scott M.A."/>
            <person name="Spackman E."/>
            <person name="Goraichik I."/>
            <person name="Dimitrov K.M."/>
            <person name="Suarez D.L."/>
            <person name="Swayne D.E."/>
        </authorList>
    </citation>
    <scope>NUCLEOTIDE SEQUENCE [LARGE SCALE GENOMIC DNA]</scope>
    <source>
        <strain evidence="3 4">DSM 13146</strain>
    </source>
</reference>
<dbReference type="GO" id="GO:0005737">
    <property type="term" value="C:cytoplasm"/>
    <property type="evidence" value="ECO:0007669"/>
    <property type="project" value="TreeGrafter"/>
</dbReference>
<dbReference type="PANTHER" id="PTHR21240:SF28">
    <property type="entry name" value="ISO-OROTATE DECARBOXYLASE (EUROFUNG)"/>
    <property type="match status" value="1"/>
</dbReference>
<dbReference type="PANTHER" id="PTHR21240">
    <property type="entry name" value="2-AMINO-3-CARBOXYLMUCONATE-6-SEMIALDEHYDE DECARBOXYLASE"/>
    <property type="match status" value="1"/>
</dbReference>
<dbReference type="OrthoDB" id="1407586at2"/>
<protein>
    <recommendedName>
        <fullName evidence="2">Amidohydrolase-related domain-containing protein</fullName>
    </recommendedName>
</protein>
<dbReference type="InterPro" id="IPR006680">
    <property type="entry name" value="Amidohydro-rel"/>
</dbReference>
<evidence type="ECO:0000259" key="2">
    <source>
        <dbReference type="Pfam" id="PF04909"/>
    </source>
</evidence>
<keyword evidence="4" id="KW-1185">Reference proteome</keyword>
<dbReference type="SUPFAM" id="SSF51556">
    <property type="entry name" value="Metallo-dependent hydrolases"/>
    <property type="match status" value="1"/>
</dbReference>